<comment type="caution">
    <text evidence="4">The sequence shown here is derived from an EMBL/GenBank/DDBJ whole genome shotgun (WGS) entry which is preliminary data.</text>
</comment>
<keyword evidence="5" id="KW-1185">Reference proteome</keyword>
<evidence type="ECO:0000313" key="4">
    <source>
        <dbReference type="EMBL" id="MQX53790.1"/>
    </source>
</evidence>
<dbReference type="EMBL" id="WIRE01000001">
    <property type="protein sequence ID" value="MQX53790.1"/>
    <property type="molecule type" value="Genomic_DNA"/>
</dbReference>
<evidence type="ECO:0000256" key="2">
    <source>
        <dbReference type="ARBA" id="ARBA00022857"/>
    </source>
</evidence>
<dbReference type="InterPro" id="IPR002347">
    <property type="entry name" value="SDR_fam"/>
</dbReference>
<dbReference type="SUPFAM" id="SSF51735">
    <property type="entry name" value="NAD(P)-binding Rossmann-fold domains"/>
    <property type="match status" value="1"/>
</dbReference>
<reference evidence="4 5" key="1">
    <citation type="submission" date="2019-10" db="EMBL/GenBank/DDBJ databases">
        <title>Alcanivorax sp.PA15-N-34 draft genome sequence.</title>
        <authorList>
            <person name="Liao X."/>
            <person name="Shao Z."/>
        </authorList>
    </citation>
    <scope>NUCLEOTIDE SEQUENCE [LARGE SCALE GENOMIC DNA]</scope>
    <source>
        <strain evidence="4 5">PA15-N-34</strain>
    </source>
</reference>
<proteinExistence type="inferred from homology"/>
<dbReference type="Proteomes" id="UP000469421">
    <property type="component" value="Unassembled WGS sequence"/>
</dbReference>
<dbReference type="GO" id="GO:0016491">
    <property type="term" value="F:oxidoreductase activity"/>
    <property type="evidence" value="ECO:0007669"/>
    <property type="project" value="UniProtKB-KW"/>
</dbReference>
<dbReference type="PANTHER" id="PTHR43391:SF14">
    <property type="entry name" value="DEHYDROGENASE_REDUCTASE SDR FAMILY PROTEIN 7-LIKE"/>
    <property type="match status" value="1"/>
</dbReference>
<keyword evidence="2" id="KW-0521">NADP</keyword>
<dbReference type="Gene3D" id="3.40.50.720">
    <property type="entry name" value="NAD(P)-binding Rossmann-like Domain"/>
    <property type="match status" value="1"/>
</dbReference>
<gene>
    <name evidence="4" type="ORF">GFN93_11060</name>
</gene>
<evidence type="ECO:0000256" key="1">
    <source>
        <dbReference type="ARBA" id="ARBA00006484"/>
    </source>
</evidence>
<dbReference type="AlphaFoldDB" id="A0A6N7M0K2"/>
<evidence type="ECO:0000256" key="3">
    <source>
        <dbReference type="ARBA" id="ARBA00023002"/>
    </source>
</evidence>
<keyword evidence="3" id="KW-0560">Oxidoreductase</keyword>
<protein>
    <submittedName>
        <fullName evidence="4">SDR family NAD(P)-dependent oxidoreductase</fullName>
    </submittedName>
</protein>
<accession>A0A6N7M0K2</accession>
<dbReference type="Pfam" id="PF00106">
    <property type="entry name" value="adh_short"/>
    <property type="match status" value="1"/>
</dbReference>
<comment type="similarity">
    <text evidence="1">Belongs to the short-chain dehydrogenases/reductases (SDR) family.</text>
</comment>
<dbReference type="InterPro" id="IPR036291">
    <property type="entry name" value="NAD(P)-bd_dom_sf"/>
</dbReference>
<evidence type="ECO:0000313" key="5">
    <source>
        <dbReference type="Proteomes" id="UP000469421"/>
    </source>
</evidence>
<sequence length="288" mass="32281">MIHVNTCSQNFFAIPFRGSGVLLKHAPVLLIHHGDTPLGEALAQRACEHYRVVITGEDGFRGPQICAHLHAKGKEAMFLESRKGESQDHRRNVDRILRRWQQLDVVINLPCHVSVGPFEATAANQWENHIQSQLMDTVHLCQSTLTALRQQQRGRILNVIIEYGLLPVPMTACQSAMAGAIKALSNSLYAELHGSGINVSAVAIPLLAECSDHIEASDPLSAARFRRQANQTAAQLEEVADAIFAAIQCDGSLQITTPEIRSQWRQKRWFRRRWEQALKQLGSRYRSR</sequence>
<name>A0A6N7M0K2_9GAMM</name>
<organism evidence="4 5">
    <name type="scientific">Alcanivorax sediminis</name>
    <dbReference type="NCBI Taxonomy" id="2663008"/>
    <lineage>
        <taxon>Bacteria</taxon>
        <taxon>Pseudomonadati</taxon>
        <taxon>Pseudomonadota</taxon>
        <taxon>Gammaproteobacteria</taxon>
        <taxon>Oceanospirillales</taxon>
        <taxon>Alcanivoracaceae</taxon>
        <taxon>Alcanivorax</taxon>
    </lineage>
</organism>
<dbReference type="PANTHER" id="PTHR43391">
    <property type="entry name" value="RETINOL DEHYDROGENASE-RELATED"/>
    <property type="match status" value="1"/>
</dbReference>